<organism evidence="9 10">
    <name type="scientific">Snodgrassella alvi SCGC AB-598-J21</name>
    <dbReference type="NCBI Taxonomy" id="1385367"/>
    <lineage>
        <taxon>Bacteria</taxon>
        <taxon>Pseudomonadati</taxon>
        <taxon>Pseudomonadota</taxon>
        <taxon>Betaproteobacteria</taxon>
        <taxon>Neisseriales</taxon>
        <taxon>Neisseriaceae</taxon>
        <taxon>Snodgrassella</taxon>
    </lineage>
</organism>
<dbReference type="AlphaFoldDB" id="A0A074VZK1"/>
<dbReference type="Proteomes" id="UP000027644">
    <property type="component" value="Unassembled WGS sequence"/>
</dbReference>
<dbReference type="EMBL" id="AVQL01000447">
    <property type="protein sequence ID" value="KEQ00659.1"/>
    <property type="molecule type" value="Genomic_DNA"/>
</dbReference>
<keyword evidence="2" id="KW-0813">Transport</keyword>
<comment type="caution">
    <text evidence="9">The sequence shown here is derived from an EMBL/GenBank/DDBJ whole genome shotgun (WGS) entry which is preliminary data.</text>
</comment>
<evidence type="ECO:0000313" key="9">
    <source>
        <dbReference type="EMBL" id="KEQ00659.1"/>
    </source>
</evidence>
<dbReference type="PANTHER" id="PTHR43266">
    <property type="entry name" value="MACROLIDE-EFFLUX PROTEIN"/>
    <property type="match status" value="1"/>
</dbReference>
<dbReference type="GO" id="GO:0022857">
    <property type="term" value="F:transmembrane transporter activity"/>
    <property type="evidence" value="ECO:0007669"/>
    <property type="project" value="InterPro"/>
</dbReference>
<feature type="transmembrane region" description="Helical" evidence="7">
    <location>
        <begin position="383"/>
        <end position="402"/>
    </location>
</feature>
<dbReference type="InterPro" id="IPR011701">
    <property type="entry name" value="MFS"/>
</dbReference>
<dbReference type="PROSITE" id="PS50850">
    <property type="entry name" value="MFS"/>
    <property type="match status" value="1"/>
</dbReference>
<sequence length="442" mass="48968">MSTPDMLPSGNQFAFACTRRFLPLFGTQFFGAFNDNLFKTSLFVLISFYGLGANSWLPASQMLNAGALLYILPFFLFSALSGELSNKMDKAILARWIKTAEICIMLIAGVGFWMQSVTILMLCLFLMGTHSTLFGPLKYAVLPEYLPKYELLNGNSLIESGTFLSILFGQILGTILAGTNTAWLFGILLFVAILGQIASIFMPRVPAQIPQQYIDSNIMRSTKQLLRQTYLQKNLWIAIIGISWFWLIGSVYITQLPTFTRLNLGGNEAVFNLMLTLFSLGIGTGSIVCARISRHQLHLSLVVIGTIGLSIFGLLLVWFIPSQPNLPVAGIGTFIGRPDSMAIIICIIGIGFSGGFFSLPLYTWLQTASSDQFRSHAIAANNIINGLFMVCAAILSAVFIWLFNSINALYMIVALGNVPVLIYLLRNQELRIDFKEFILRKH</sequence>
<feature type="transmembrane region" description="Helical" evidence="7">
    <location>
        <begin position="340"/>
        <end position="362"/>
    </location>
</feature>
<evidence type="ECO:0000256" key="5">
    <source>
        <dbReference type="ARBA" id="ARBA00022989"/>
    </source>
</evidence>
<evidence type="ECO:0000256" key="7">
    <source>
        <dbReference type="SAM" id="Phobius"/>
    </source>
</evidence>
<keyword evidence="6 7" id="KW-0472">Membrane</keyword>
<dbReference type="InterPro" id="IPR020846">
    <property type="entry name" value="MFS_dom"/>
</dbReference>
<reference evidence="9 10" key="1">
    <citation type="journal article" date="2014" name="PLoS Genet.">
        <title>Hidden diversity in honey bee gut symbionts detected by single-cell genomics.</title>
        <authorList>
            <person name="Engel P."/>
            <person name="Stepanauskas R."/>
            <person name="Moran N."/>
        </authorList>
    </citation>
    <scope>NUCLEOTIDE SEQUENCE [LARGE SCALE GENOMIC DNA]</scope>
    <source>
        <strain evidence="9 10">SCGC AB-598-J21</strain>
    </source>
</reference>
<evidence type="ECO:0000259" key="8">
    <source>
        <dbReference type="PROSITE" id="PS50850"/>
    </source>
</evidence>
<proteinExistence type="predicted"/>
<dbReference type="CDD" id="cd06173">
    <property type="entry name" value="MFS_MefA_like"/>
    <property type="match status" value="1"/>
</dbReference>
<keyword evidence="5 7" id="KW-1133">Transmembrane helix</keyword>
<protein>
    <submittedName>
        <fullName evidence="9">Major Facilitator Superfamily</fullName>
    </submittedName>
</protein>
<dbReference type="GO" id="GO:0005886">
    <property type="term" value="C:plasma membrane"/>
    <property type="evidence" value="ECO:0007669"/>
    <property type="project" value="UniProtKB-SubCell"/>
</dbReference>
<name>A0A074VZK1_9NEIS</name>
<feature type="transmembrane region" description="Helical" evidence="7">
    <location>
        <begin position="235"/>
        <end position="253"/>
    </location>
</feature>
<keyword evidence="3" id="KW-1003">Cell membrane</keyword>
<dbReference type="Gene3D" id="1.20.1250.20">
    <property type="entry name" value="MFS general substrate transporter like domains"/>
    <property type="match status" value="1"/>
</dbReference>
<feature type="domain" description="Major facilitator superfamily (MFS) profile" evidence="8">
    <location>
        <begin position="20"/>
        <end position="431"/>
    </location>
</feature>
<evidence type="ECO:0000256" key="4">
    <source>
        <dbReference type="ARBA" id="ARBA00022692"/>
    </source>
</evidence>
<feature type="transmembrane region" description="Helical" evidence="7">
    <location>
        <begin position="63"/>
        <end position="80"/>
    </location>
</feature>
<feature type="transmembrane region" description="Helical" evidence="7">
    <location>
        <begin position="182"/>
        <end position="202"/>
    </location>
</feature>
<dbReference type="SUPFAM" id="SSF103473">
    <property type="entry name" value="MFS general substrate transporter"/>
    <property type="match status" value="1"/>
</dbReference>
<evidence type="ECO:0000256" key="6">
    <source>
        <dbReference type="ARBA" id="ARBA00023136"/>
    </source>
</evidence>
<feature type="transmembrane region" description="Helical" evidence="7">
    <location>
        <begin position="37"/>
        <end position="57"/>
    </location>
</feature>
<evidence type="ECO:0000256" key="2">
    <source>
        <dbReference type="ARBA" id="ARBA00022448"/>
    </source>
</evidence>
<feature type="transmembrane region" description="Helical" evidence="7">
    <location>
        <begin position="408"/>
        <end position="425"/>
    </location>
</feature>
<comment type="subcellular location">
    <subcellularLocation>
        <location evidence="1">Cell membrane</location>
        <topology evidence="1">Multi-pass membrane protein</topology>
    </subcellularLocation>
</comment>
<dbReference type="InterPro" id="IPR036259">
    <property type="entry name" value="MFS_trans_sf"/>
</dbReference>
<evidence type="ECO:0000256" key="3">
    <source>
        <dbReference type="ARBA" id="ARBA00022475"/>
    </source>
</evidence>
<dbReference type="Pfam" id="PF07690">
    <property type="entry name" value="MFS_1"/>
    <property type="match status" value="1"/>
</dbReference>
<evidence type="ECO:0000256" key="1">
    <source>
        <dbReference type="ARBA" id="ARBA00004651"/>
    </source>
</evidence>
<evidence type="ECO:0000313" key="10">
    <source>
        <dbReference type="Proteomes" id="UP000027644"/>
    </source>
</evidence>
<dbReference type="PANTHER" id="PTHR43266:SF2">
    <property type="entry name" value="MAJOR FACILITATOR SUPERFAMILY (MFS) PROFILE DOMAIN-CONTAINING PROTEIN"/>
    <property type="match status" value="1"/>
</dbReference>
<keyword evidence="4 7" id="KW-0812">Transmembrane</keyword>
<feature type="transmembrane region" description="Helical" evidence="7">
    <location>
        <begin position="299"/>
        <end position="320"/>
    </location>
</feature>
<feature type="transmembrane region" description="Helical" evidence="7">
    <location>
        <begin position="273"/>
        <end position="292"/>
    </location>
</feature>
<accession>A0A074VZK1</accession>
<gene>
    <name evidence="9" type="ORF">SASC598J21_015630</name>
</gene>